<proteinExistence type="predicted"/>
<dbReference type="PaxDb" id="3880-AES97822"/>
<organism evidence="1 3">
    <name type="scientific">Medicago truncatula</name>
    <name type="common">Barrel medic</name>
    <name type="synonym">Medicago tribuloides</name>
    <dbReference type="NCBI Taxonomy" id="3880"/>
    <lineage>
        <taxon>Eukaryota</taxon>
        <taxon>Viridiplantae</taxon>
        <taxon>Streptophyta</taxon>
        <taxon>Embryophyta</taxon>
        <taxon>Tracheophyta</taxon>
        <taxon>Spermatophyta</taxon>
        <taxon>Magnoliopsida</taxon>
        <taxon>eudicotyledons</taxon>
        <taxon>Gunneridae</taxon>
        <taxon>Pentapetalae</taxon>
        <taxon>rosids</taxon>
        <taxon>fabids</taxon>
        <taxon>Fabales</taxon>
        <taxon>Fabaceae</taxon>
        <taxon>Papilionoideae</taxon>
        <taxon>50 kb inversion clade</taxon>
        <taxon>NPAAA clade</taxon>
        <taxon>Hologalegina</taxon>
        <taxon>IRL clade</taxon>
        <taxon>Trifolieae</taxon>
        <taxon>Medicago</taxon>
    </lineage>
</organism>
<dbReference type="EnsemblPlants" id="AES97822">
    <property type="protein sequence ID" value="AES97822"/>
    <property type="gene ID" value="MTR_5g060510"/>
</dbReference>
<protein>
    <submittedName>
        <fullName evidence="1 2">Uncharacterized protein</fullName>
    </submittedName>
</protein>
<reference evidence="1 3" key="1">
    <citation type="journal article" date="2011" name="Nature">
        <title>The Medicago genome provides insight into the evolution of rhizobial symbioses.</title>
        <authorList>
            <person name="Young N.D."/>
            <person name="Debelle F."/>
            <person name="Oldroyd G.E."/>
            <person name="Geurts R."/>
            <person name="Cannon S.B."/>
            <person name="Udvardi M.K."/>
            <person name="Benedito V.A."/>
            <person name="Mayer K.F."/>
            <person name="Gouzy J."/>
            <person name="Schoof H."/>
            <person name="Van de Peer Y."/>
            <person name="Proost S."/>
            <person name="Cook D.R."/>
            <person name="Meyers B.C."/>
            <person name="Spannagl M."/>
            <person name="Cheung F."/>
            <person name="De Mita S."/>
            <person name="Krishnakumar V."/>
            <person name="Gundlach H."/>
            <person name="Zhou S."/>
            <person name="Mudge J."/>
            <person name="Bharti A.K."/>
            <person name="Murray J.D."/>
            <person name="Naoumkina M.A."/>
            <person name="Rosen B."/>
            <person name="Silverstein K.A."/>
            <person name="Tang H."/>
            <person name="Rombauts S."/>
            <person name="Zhao P.X."/>
            <person name="Zhou P."/>
            <person name="Barbe V."/>
            <person name="Bardou P."/>
            <person name="Bechner M."/>
            <person name="Bellec A."/>
            <person name="Berger A."/>
            <person name="Berges H."/>
            <person name="Bidwell S."/>
            <person name="Bisseling T."/>
            <person name="Choisne N."/>
            <person name="Couloux A."/>
            <person name="Denny R."/>
            <person name="Deshpande S."/>
            <person name="Dai X."/>
            <person name="Doyle J.J."/>
            <person name="Dudez A.M."/>
            <person name="Farmer A.D."/>
            <person name="Fouteau S."/>
            <person name="Franken C."/>
            <person name="Gibelin C."/>
            <person name="Gish J."/>
            <person name="Goldstein S."/>
            <person name="Gonzalez A.J."/>
            <person name="Green P.J."/>
            <person name="Hallab A."/>
            <person name="Hartog M."/>
            <person name="Hua A."/>
            <person name="Humphray S.J."/>
            <person name="Jeong D.H."/>
            <person name="Jing Y."/>
            <person name="Jocker A."/>
            <person name="Kenton S.M."/>
            <person name="Kim D.J."/>
            <person name="Klee K."/>
            <person name="Lai H."/>
            <person name="Lang C."/>
            <person name="Lin S."/>
            <person name="Macmil S.L."/>
            <person name="Magdelenat G."/>
            <person name="Matthews L."/>
            <person name="McCorrison J."/>
            <person name="Monaghan E.L."/>
            <person name="Mun J.H."/>
            <person name="Najar F.Z."/>
            <person name="Nicholson C."/>
            <person name="Noirot C."/>
            <person name="O'Bleness M."/>
            <person name="Paule C.R."/>
            <person name="Poulain J."/>
            <person name="Prion F."/>
            <person name="Qin B."/>
            <person name="Qu C."/>
            <person name="Retzel E.F."/>
            <person name="Riddle C."/>
            <person name="Sallet E."/>
            <person name="Samain S."/>
            <person name="Samson N."/>
            <person name="Sanders I."/>
            <person name="Saurat O."/>
            <person name="Scarpelli C."/>
            <person name="Schiex T."/>
            <person name="Segurens B."/>
            <person name="Severin A.J."/>
            <person name="Sherrier D.J."/>
            <person name="Shi R."/>
            <person name="Sims S."/>
            <person name="Singer S.R."/>
            <person name="Sinharoy S."/>
            <person name="Sterck L."/>
            <person name="Viollet A."/>
            <person name="Wang B.B."/>
            <person name="Wang K."/>
            <person name="Wang M."/>
            <person name="Wang X."/>
            <person name="Warfsmann J."/>
            <person name="Weissenbach J."/>
            <person name="White D.D."/>
            <person name="White J.D."/>
            <person name="Wiley G.B."/>
            <person name="Wincker P."/>
            <person name="Xing Y."/>
            <person name="Yang L."/>
            <person name="Yao Z."/>
            <person name="Ying F."/>
            <person name="Zhai J."/>
            <person name="Zhou L."/>
            <person name="Zuber A."/>
            <person name="Denarie J."/>
            <person name="Dixon R.A."/>
            <person name="May G.D."/>
            <person name="Schwartz D.C."/>
            <person name="Rogers J."/>
            <person name="Quetier F."/>
            <person name="Town C.D."/>
            <person name="Roe B.A."/>
        </authorList>
    </citation>
    <scope>NUCLEOTIDE SEQUENCE [LARGE SCALE GENOMIC DNA]</scope>
    <source>
        <strain evidence="1">A17</strain>
        <strain evidence="2 3">cv. Jemalong A17</strain>
    </source>
</reference>
<dbReference type="EMBL" id="CM001221">
    <property type="protein sequence ID" value="AES97822.1"/>
    <property type="molecule type" value="Genomic_DNA"/>
</dbReference>
<evidence type="ECO:0000313" key="2">
    <source>
        <dbReference type="EnsemblPlants" id="AES97822"/>
    </source>
</evidence>
<reference evidence="1 3" key="2">
    <citation type="journal article" date="2014" name="BMC Genomics">
        <title>An improved genome release (version Mt4.0) for the model legume Medicago truncatula.</title>
        <authorList>
            <person name="Tang H."/>
            <person name="Krishnakumar V."/>
            <person name="Bidwell S."/>
            <person name="Rosen B."/>
            <person name="Chan A."/>
            <person name="Zhou S."/>
            <person name="Gentzbittel L."/>
            <person name="Childs K.L."/>
            <person name="Yandell M."/>
            <person name="Gundlach H."/>
            <person name="Mayer K.F."/>
            <person name="Schwartz D.C."/>
            <person name="Town C.D."/>
        </authorList>
    </citation>
    <scope>GENOME REANNOTATION</scope>
    <source>
        <strain evidence="2 3">cv. Jemalong A17</strain>
    </source>
</reference>
<evidence type="ECO:0000313" key="3">
    <source>
        <dbReference type="Proteomes" id="UP000002051"/>
    </source>
</evidence>
<evidence type="ECO:0000313" key="1">
    <source>
        <dbReference type="EMBL" id="AES97822.1"/>
    </source>
</evidence>
<reference evidence="2" key="3">
    <citation type="submission" date="2015-04" db="UniProtKB">
        <authorList>
            <consortium name="EnsemblPlants"/>
        </authorList>
    </citation>
    <scope>IDENTIFICATION</scope>
    <source>
        <strain evidence="2">cv. Jemalong A17</strain>
    </source>
</reference>
<keyword evidence="3" id="KW-1185">Reference proteome</keyword>
<dbReference type="HOGENOM" id="CLU_1542365_0_0_1"/>
<dbReference type="Proteomes" id="UP000002051">
    <property type="component" value="Chromosome 5"/>
</dbReference>
<name>G7K9X3_MEDTR</name>
<dbReference type="AlphaFoldDB" id="G7K9X3"/>
<accession>G7K9X3</accession>
<sequence>MEIPKTPPLVVNYCSGNRHQLTTTEATTAKPNDMVENVEAPIKVEASVKAEASVKVEASSFNSGVWKLCENEVDTTNFFSIRETWKDKDELNPMLELVCEQSGEHKVPKKKVKHEATESRKYGCLFKVHGYMVVDENAWKSAILNGVQNNAMVPYLEGATYCRKINGGRQEDCI</sequence>
<gene>
    <name evidence="1" type="ordered locus">MTR_5g060510</name>
</gene>